<keyword evidence="4 10" id="KW-0808">Transferase</keyword>
<accession>A0A0L0FH13</accession>
<dbReference type="eggNOG" id="KOG3964">
    <property type="taxonomic scope" value="Eukaryota"/>
</dbReference>
<dbReference type="GO" id="GO:0005524">
    <property type="term" value="F:ATP binding"/>
    <property type="evidence" value="ECO:0007669"/>
    <property type="project" value="UniProtKB-KW"/>
</dbReference>
<comment type="subcellular location">
    <subcellularLocation>
        <location evidence="10">Mitochondrion</location>
    </subcellularLocation>
</comment>
<keyword evidence="10" id="KW-0067">ATP-binding</keyword>
<dbReference type="GeneID" id="25912223"/>
<dbReference type="PROSITE" id="PS50035">
    <property type="entry name" value="PLD"/>
    <property type="match status" value="1"/>
</dbReference>
<dbReference type="RefSeq" id="XP_014149663.1">
    <property type="nucleotide sequence ID" value="XM_014294188.1"/>
</dbReference>
<dbReference type="GO" id="GO:0008444">
    <property type="term" value="F:CDP-diacylglycerol-glycerol-3-phosphate 3-phosphatidyltransferase activity"/>
    <property type="evidence" value="ECO:0007669"/>
    <property type="project" value="UniProtKB-EC"/>
</dbReference>
<evidence type="ECO:0000259" key="11">
    <source>
        <dbReference type="PROSITE" id="PS50035"/>
    </source>
</evidence>
<dbReference type="PANTHER" id="PTHR12586">
    <property type="entry name" value="CDP-DIACYLGLYCEROL--SERINE O-PHOSPHATIDYLTRANSFERASE"/>
    <property type="match status" value="1"/>
</dbReference>
<evidence type="ECO:0000256" key="3">
    <source>
        <dbReference type="ARBA" id="ARBA00022516"/>
    </source>
</evidence>
<dbReference type="InterPro" id="IPR025202">
    <property type="entry name" value="PLD-like_dom"/>
</dbReference>
<dbReference type="EMBL" id="KQ243436">
    <property type="protein sequence ID" value="KNC75761.1"/>
    <property type="molecule type" value="Genomic_DNA"/>
</dbReference>
<dbReference type="InterPro" id="IPR016270">
    <property type="entry name" value="PGS1"/>
</dbReference>
<dbReference type="STRING" id="667725.A0A0L0FH13"/>
<dbReference type="EC" id="2.7.8.5" evidence="10"/>
<comment type="similarity">
    <text evidence="2 10">Belongs to the CDP-alcohol phosphatidyltransferase class-II family.</text>
</comment>
<evidence type="ECO:0000256" key="5">
    <source>
        <dbReference type="ARBA" id="ARBA00022737"/>
    </source>
</evidence>
<dbReference type="GO" id="GO:0005739">
    <property type="term" value="C:mitochondrion"/>
    <property type="evidence" value="ECO:0007669"/>
    <property type="project" value="UniProtKB-SubCell"/>
</dbReference>
<evidence type="ECO:0000256" key="9">
    <source>
        <dbReference type="ARBA" id="ARBA00048586"/>
    </source>
</evidence>
<comment type="function">
    <text evidence="10">Functions in the biosynthesis of the anionic phospholipids phosphatidylglycerol and cardiolipin.</text>
</comment>
<keyword evidence="13" id="KW-1185">Reference proteome</keyword>
<reference evidence="12 13" key="1">
    <citation type="submission" date="2011-02" db="EMBL/GenBank/DDBJ databases">
        <title>The Genome Sequence of Sphaeroforma arctica JP610.</title>
        <authorList>
            <consortium name="The Broad Institute Genome Sequencing Platform"/>
            <person name="Russ C."/>
            <person name="Cuomo C."/>
            <person name="Young S.K."/>
            <person name="Zeng Q."/>
            <person name="Gargeya S."/>
            <person name="Alvarado L."/>
            <person name="Berlin A."/>
            <person name="Chapman S.B."/>
            <person name="Chen Z."/>
            <person name="Freedman E."/>
            <person name="Gellesch M."/>
            <person name="Goldberg J."/>
            <person name="Griggs A."/>
            <person name="Gujja S."/>
            <person name="Heilman E."/>
            <person name="Heiman D."/>
            <person name="Howarth C."/>
            <person name="Mehta T."/>
            <person name="Neiman D."/>
            <person name="Pearson M."/>
            <person name="Roberts A."/>
            <person name="Saif S."/>
            <person name="Shea T."/>
            <person name="Shenoy N."/>
            <person name="Sisk P."/>
            <person name="Stolte C."/>
            <person name="Sykes S."/>
            <person name="White J."/>
            <person name="Yandava C."/>
            <person name="Burger G."/>
            <person name="Gray M.W."/>
            <person name="Holland P.W.H."/>
            <person name="King N."/>
            <person name="Lang F.B.F."/>
            <person name="Roger A.J."/>
            <person name="Ruiz-Trillo I."/>
            <person name="Haas B."/>
            <person name="Nusbaum C."/>
            <person name="Birren B."/>
        </authorList>
    </citation>
    <scope>NUCLEOTIDE SEQUENCE [LARGE SCALE GENOMIC DNA]</scope>
    <source>
        <strain evidence="12 13">JP610</strain>
    </source>
</reference>
<evidence type="ECO:0000256" key="8">
    <source>
        <dbReference type="ARBA" id="ARBA00023264"/>
    </source>
</evidence>
<evidence type="ECO:0000256" key="2">
    <source>
        <dbReference type="ARBA" id="ARBA00010682"/>
    </source>
</evidence>
<keyword evidence="6 10" id="KW-0443">Lipid metabolism</keyword>
<evidence type="ECO:0000256" key="1">
    <source>
        <dbReference type="ARBA" id="ARBA00005042"/>
    </source>
</evidence>
<evidence type="ECO:0000313" key="12">
    <source>
        <dbReference type="EMBL" id="KNC75761.1"/>
    </source>
</evidence>
<dbReference type="Pfam" id="PF13091">
    <property type="entry name" value="PLDc_2"/>
    <property type="match status" value="1"/>
</dbReference>
<keyword evidence="10" id="KW-0496">Mitochondrion</keyword>
<evidence type="ECO:0000313" key="13">
    <source>
        <dbReference type="Proteomes" id="UP000054560"/>
    </source>
</evidence>
<keyword evidence="5" id="KW-0677">Repeat</keyword>
<evidence type="ECO:0000256" key="6">
    <source>
        <dbReference type="ARBA" id="ARBA00023098"/>
    </source>
</evidence>
<dbReference type="UniPathway" id="UPA00084">
    <property type="reaction ID" value="UER00503"/>
</dbReference>
<sequence length="274" mass="30273">MWATRGPRALSVTYQHKAGCVSGRRSLYICDQTYQYKAKHLAILRSLYTSTQPQVFLTTGKDLQLHQALSRSYSSLVNLTDQSQRQSRNHTSSAQSPSSLDIFHNVFQNGPAFPIAASDIEILHEPSVFAQRLTDGIAGAEKRVVVASLYLGTGAQEKAIVQALETASSNGASVEVLLDGLRGSRGDPSSCTMLVPLVSNSSKPDMSEGSQNKGDVKVCMFRTPDFRGILTRLPDRFNEVIGLQHMKVYLFDDTVMLSGANLSDWYFVDRQDRY</sequence>
<comment type="pathway">
    <text evidence="1 10">Phospholipid metabolism; phosphatidylglycerol biosynthesis; phosphatidylglycerol from CDP-diacylglycerol: step 1/2.</text>
</comment>
<comment type="catalytic activity">
    <reaction evidence="9 10">
        <text>a CDP-1,2-diacyl-sn-glycerol + sn-glycerol 3-phosphate = a 1,2-diacyl-sn-glycero-3-phospho-(1'-sn-glycero-3'-phosphate) + CMP + H(+)</text>
        <dbReference type="Rhea" id="RHEA:12593"/>
        <dbReference type="ChEBI" id="CHEBI:15378"/>
        <dbReference type="ChEBI" id="CHEBI:57597"/>
        <dbReference type="ChEBI" id="CHEBI:58332"/>
        <dbReference type="ChEBI" id="CHEBI:60110"/>
        <dbReference type="ChEBI" id="CHEBI:60377"/>
        <dbReference type="EC" id="2.7.8.5"/>
    </reaction>
</comment>
<keyword evidence="10" id="KW-0547">Nucleotide-binding</keyword>
<dbReference type="Proteomes" id="UP000054560">
    <property type="component" value="Unassembled WGS sequence"/>
</dbReference>
<gene>
    <name evidence="12" type="ORF">SARC_11719</name>
</gene>
<proteinExistence type="inferred from homology"/>
<feature type="non-terminal residue" evidence="12">
    <location>
        <position position="274"/>
    </location>
</feature>
<organism evidence="12 13">
    <name type="scientific">Sphaeroforma arctica JP610</name>
    <dbReference type="NCBI Taxonomy" id="667725"/>
    <lineage>
        <taxon>Eukaryota</taxon>
        <taxon>Ichthyosporea</taxon>
        <taxon>Ichthyophonida</taxon>
        <taxon>Sphaeroforma</taxon>
    </lineage>
</organism>
<evidence type="ECO:0000256" key="10">
    <source>
        <dbReference type="RuleBase" id="RU365024"/>
    </source>
</evidence>
<dbReference type="GO" id="GO:0032049">
    <property type="term" value="P:cardiolipin biosynthetic process"/>
    <property type="evidence" value="ECO:0007669"/>
    <property type="project" value="InterPro"/>
</dbReference>
<feature type="domain" description="PLD phosphodiesterase" evidence="11">
    <location>
        <begin position="240"/>
        <end position="266"/>
    </location>
</feature>
<dbReference type="PANTHER" id="PTHR12586:SF1">
    <property type="entry name" value="CDP-DIACYLGLYCEROL--GLYCEROL-3-PHOSPHATE 3-PHOSPHATIDYLTRANSFERASE, MITOCHONDRIAL"/>
    <property type="match status" value="1"/>
</dbReference>
<keyword evidence="7 10" id="KW-0594">Phospholipid biosynthesis</keyword>
<dbReference type="Gene3D" id="3.30.870.10">
    <property type="entry name" value="Endonuclease Chain A"/>
    <property type="match status" value="1"/>
</dbReference>
<keyword evidence="3 10" id="KW-0444">Lipid biosynthesis</keyword>
<evidence type="ECO:0000256" key="4">
    <source>
        <dbReference type="ARBA" id="ARBA00022679"/>
    </source>
</evidence>
<evidence type="ECO:0000256" key="7">
    <source>
        <dbReference type="ARBA" id="ARBA00023209"/>
    </source>
</evidence>
<protein>
    <recommendedName>
        <fullName evidence="10">CDP-diacylglycerol--glycerol-3-phosphate 3-phosphatidyltransferase</fullName>
        <ecNumber evidence="10">2.7.8.5</ecNumber>
    </recommendedName>
</protein>
<dbReference type="InterPro" id="IPR001736">
    <property type="entry name" value="PLipase_D/transphosphatidylase"/>
</dbReference>
<dbReference type="OrthoDB" id="10250191at2759"/>
<keyword evidence="8 10" id="KW-1208">Phospholipid metabolism</keyword>
<dbReference type="SUPFAM" id="SSF56024">
    <property type="entry name" value="Phospholipase D/nuclease"/>
    <property type="match status" value="1"/>
</dbReference>
<dbReference type="AlphaFoldDB" id="A0A0L0FH13"/>
<name>A0A0L0FH13_9EUKA</name>